<dbReference type="AlphaFoldDB" id="A0A385YXZ9"/>
<sequence length="258" mass="26633">MSLFDGKIALVTGGAGGIGAATVKMLAQRGATVIAADIADNPGSALRGVDVEYVQLDVSSEAQWKQVVGSLVERHGALHVLVNGAGIEGKVTAGGLESTSLEDWRRVMHINLDGTFLGCREVMPVMKRQGSGSIVNISSLASYYPTLYSVAYGASKGAVTQLTKSVALAGSQGAKVRCNSVHPGVIATQMIANIARQLQQAADENTTSSIQRYASSIPLGQAGTPDDAAALIAFLASDEAAYITGSEFVVDGGSHLLR</sequence>
<evidence type="ECO:0000256" key="1">
    <source>
        <dbReference type="ARBA" id="ARBA00006484"/>
    </source>
</evidence>
<keyword evidence="4" id="KW-1185">Reference proteome</keyword>
<dbReference type="InterPro" id="IPR002347">
    <property type="entry name" value="SDR_fam"/>
</dbReference>
<gene>
    <name evidence="3" type="ORF">D3880_04060</name>
</gene>
<reference evidence="4" key="1">
    <citation type="submission" date="2018-09" db="EMBL/GenBank/DDBJ databases">
        <authorList>
            <person name="Zhu H."/>
        </authorList>
    </citation>
    <scope>NUCLEOTIDE SEQUENCE [LARGE SCALE GENOMIC DNA]</scope>
    <source>
        <strain evidence="4">K2W31S-8</strain>
    </source>
</reference>
<dbReference type="Gene3D" id="3.40.50.720">
    <property type="entry name" value="NAD(P)-binding Rossmann-like Domain"/>
    <property type="match status" value="1"/>
</dbReference>
<keyword evidence="2" id="KW-0560">Oxidoreductase</keyword>
<organism evidence="3 4">
    <name type="scientific">Pseudomonas cavernae</name>
    <dbReference type="NCBI Taxonomy" id="2320867"/>
    <lineage>
        <taxon>Bacteria</taxon>
        <taxon>Pseudomonadati</taxon>
        <taxon>Pseudomonadota</taxon>
        <taxon>Gammaproteobacteria</taxon>
        <taxon>Pseudomonadales</taxon>
        <taxon>Pseudomonadaceae</taxon>
        <taxon>Pseudomonas</taxon>
    </lineage>
</organism>
<dbReference type="EMBL" id="CP032419">
    <property type="protein sequence ID" value="AYC31616.1"/>
    <property type="molecule type" value="Genomic_DNA"/>
</dbReference>
<dbReference type="PANTHER" id="PTHR24321:SF15">
    <property type="entry name" value="OXIDOREDUCTASE UCPA"/>
    <property type="match status" value="1"/>
</dbReference>
<dbReference type="KEGG" id="pcav:D3880_04060"/>
<dbReference type="PROSITE" id="PS00061">
    <property type="entry name" value="ADH_SHORT"/>
    <property type="match status" value="1"/>
</dbReference>
<dbReference type="Proteomes" id="UP000265560">
    <property type="component" value="Chromosome"/>
</dbReference>
<dbReference type="GO" id="GO:0016491">
    <property type="term" value="F:oxidoreductase activity"/>
    <property type="evidence" value="ECO:0007669"/>
    <property type="project" value="UniProtKB-KW"/>
</dbReference>
<dbReference type="InterPro" id="IPR020904">
    <property type="entry name" value="Sc_DH/Rdtase_CS"/>
</dbReference>
<proteinExistence type="inferred from homology"/>
<dbReference type="PRINTS" id="PR00080">
    <property type="entry name" value="SDRFAMILY"/>
</dbReference>
<dbReference type="OrthoDB" id="7064009at2"/>
<dbReference type="FunFam" id="3.40.50.720:FF:000084">
    <property type="entry name" value="Short-chain dehydrogenase reductase"/>
    <property type="match status" value="1"/>
</dbReference>
<evidence type="ECO:0000313" key="4">
    <source>
        <dbReference type="Proteomes" id="UP000265560"/>
    </source>
</evidence>
<evidence type="ECO:0000313" key="3">
    <source>
        <dbReference type="EMBL" id="AYC31616.1"/>
    </source>
</evidence>
<name>A0A385YXZ9_9PSED</name>
<evidence type="ECO:0000256" key="2">
    <source>
        <dbReference type="ARBA" id="ARBA00023002"/>
    </source>
</evidence>
<dbReference type="PRINTS" id="PR00081">
    <property type="entry name" value="GDHRDH"/>
</dbReference>
<dbReference type="SUPFAM" id="SSF51735">
    <property type="entry name" value="NAD(P)-binding Rossmann-fold domains"/>
    <property type="match status" value="1"/>
</dbReference>
<dbReference type="Pfam" id="PF13561">
    <property type="entry name" value="adh_short_C2"/>
    <property type="match status" value="1"/>
</dbReference>
<comment type="similarity">
    <text evidence="1">Belongs to the short-chain dehydrogenases/reductases (SDR) family.</text>
</comment>
<dbReference type="InterPro" id="IPR036291">
    <property type="entry name" value="NAD(P)-bd_dom_sf"/>
</dbReference>
<accession>A0A385YXZ9</accession>
<dbReference type="RefSeq" id="WP_119892241.1">
    <property type="nucleotide sequence ID" value="NZ_CP032419.1"/>
</dbReference>
<protein>
    <submittedName>
        <fullName evidence="3">SDR family oxidoreductase</fullName>
    </submittedName>
</protein>
<dbReference type="PANTHER" id="PTHR24321">
    <property type="entry name" value="DEHYDROGENASES, SHORT CHAIN"/>
    <property type="match status" value="1"/>
</dbReference>